<dbReference type="EMBL" id="CM042889">
    <property type="protein sequence ID" value="KAI4321032.1"/>
    <property type="molecule type" value="Genomic_DNA"/>
</dbReference>
<protein>
    <submittedName>
        <fullName evidence="1">Uncharacterized protein</fullName>
    </submittedName>
</protein>
<name>A0ACB9MC29_9MYRT</name>
<dbReference type="Proteomes" id="UP001057402">
    <property type="component" value="Chromosome 10"/>
</dbReference>
<evidence type="ECO:0000313" key="1">
    <source>
        <dbReference type="EMBL" id="KAI4321032.1"/>
    </source>
</evidence>
<keyword evidence="2" id="KW-1185">Reference proteome</keyword>
<evidence type="ECO:0000313" key="2">
    <source>
        <dbReference type="Proteomes" id="UP001057402"/>
    </source>
</evidence>
<sequence>MVSVYFITFIVALVGLVLTRYGQTCDKEEGREDPPPQPGSVGWPYIGEILQFYYQDRNVYFANKDKRYGEIFKTRTRLSQRAADVTGGSQGEYHTRLWKLVQSSLSPEVIRNMVGDVEAVLLSTLELWDGGKVVNTLEEMKKFSFEVGILAVFGNLEGHFREELKKNYCMVDRGCNCFPSNFPGTQYRKALLARNLDRIICETVFEKKEKRFNEKNLLGCPLDYRDEKGKILDDAQIVDNIIGVLFAARDTTANIMTWLIKHLHENTKLLEAVKLVMETLRMATIISLTFQETVADIEYKGKRHPHFEFKSIHHNPEFFPNPDTFDPSRFEVSPKPYTFMPFGVGVHSCPGNELAKLEIMVLVHHLVTKFSGKSWVNTMGSSTAHSQYDRIDYQPGSGSCHPKEKYPPVSIQDP</sequence>
<organism evidence="1 2">
    <name type="scientific">Melastoma candidum</name>
    <dbReference type="NCBI Taxonomy" id="119954"/>
    <lineage>
        <taxon>Eukaryota</taxon>
        <taxon>Viridiplantae</taxon>
        <taxon>Streptophyta</taxon>
        <taxon>Embryophyta</taxon>
        <taxon>Tracheophyta</taxon>
        <taxon>Spermatophyta</taxon>
        <taxon>Magnoliopsida</taxon>
        <taxon>eudicotyledons</taxon>
        <taxon>Gunneridae</taxon>
        <taxon>Pentapetalae</taxon>
        <taxon>rosids</taxon>
        <taxon>malvids</taxon>
        <taxon>Myrtales</taxon>
        <taxon>Melastomataceae</taxon>
        <taxon>Melastomatoideae</taxon>
        <taxon>Melastomateae</taxon>
        <taxon>Melastoma</taxon>
    </lineage>
</organism>
<gene>
    <name evidence="1" type="ORF">MLD38_034455</name>
</gene>
<reference evidence="2" key="1">
    <citation type="journal article" date="2023" name="Front. Plant Sci.">
        <title>Chromosomal-level genome assembly of Melastoma candidum provides insights into trichome evolution.</title>
        <authorList>
            <person name="Zhong Y."/>
            <person name="Wu W."/>
            <person name="Sun C."/>
            <person name="Zou P."/>
            <person name="Liu Y."/>
            <person name="Dai S."/>
            <person name="Zhou R."/>
        </authorList>
    </citation>
    <scope>NUCLEOTIDE SEQUENCE [LARGE SCALE GENOMIC DNA]</scope>
</reference>
<accession>A0ACB9MC29</accession>
<proteinExistence type="predicted"/>
<comment type="caution">
    <text evidence="1">The sequence shown here is derived from an EMBL/GenBank/DDBJ whole genome shotgun (WGS) entry which is preliminary data.</text>
</comment>